<sequence>MPTPPPFTAVPASTSPPPSTRATPGGSPRPRTPPAPHVVAPARRRARAAPRGRGRREEEEGAGIFWIRPLDPANDGPTQKQSLIQEPEDKPVHLVPEDGVSPSTGGIWIVAWRRVAPVASVLLASFVCMKTT</sequence>
<dbReference type="EMBL" id="CP144747">
    <property type="protein sequence ID" value="WVZ63888.1"/>
    <property type="molecule type" value="Genomic_DNA"/>
</dbReference>
<reference evidence="2 3" key="1">
    <citation type="submission" date="2024-02" db="EMBL/GenBank/DDBJ databases">
        <title>High-quality chromosome-scale genome assembly of Pensacola bahiagrass (Paspalum notatum Flugge var. saurae).</title>
        <authorList>
            <person name="Vega J.M."/>
            <person name="Podio M."/>
            <person name="Orjuela J."/>
            <person name="Siena L.A."/>
            <person name="Pessino S.C."/>
            <person name="Combes M.C."/>
            <person name="Mariac C."/>
            <person name="Albertini E."/>
            <person name="Pupilli F."/>
            <person name="Ortiz J.P.A."/>
            <person name="Leblanc O."/>
        </authorList>
    </citation>
    <scope>NUCLEOTIDE SEQUENCE [LARGE SCALE GENOMIC DNA]</scope>
    <source>
        <strain evidence="2">R1</strain>
        <tissue evidence="2">Leaf</tissue>
    </source>
</reference>
<feature type="region of interest" description="Disordered" evidence="1">
    <location>
        <begin position="1"/>
        <end position="100"/>
    </location>
</feature>
<accession>A0AAQ3SZF5</accession>
<keyword evidence="3" id="KW-1185">Reference proteome</keyword>
<gene>
    <name evidence="2" type="ORF">U9M48_013482</name>
</gene>
<organism evidence="2 3">
    <name type="scientific">Paspalum notatum var. saurae</name>
    <dbReference type="NCBI Taxonomy" id="547442"/>
    <lineage>
        <taxon>Eukaryota</taxon>
        <taxon>Viridiplantae</taxon>
        <taxon>Streptophyta</taxon>
        <taxon>Embryophyta</taxon>
        <taxon>Tracheophyta</taxon>
        <taxon>Spermatophyta</taxon>
        <taxon>Magnoliopsida</taxon>
        <taxon>Liliopsida</taxon>
        <taxon>Poales</taxon>
        <taxon>Poaceae</taxon>
        <taxon>PACMAD clade</taxon>
        <taxon>Panicoideae</taxon>
        <taxon>Andropogonodae</taxon>
        <taxon>Paspaleae</taxon>
        <taxon>Paspalinae</taxon>
        <taxon>Paspalum</taxon>
    </lineage>
</organism>
<dbReference type="AlphaFoldDB" id="A0AAQ3SZF5"/>
<proteinExistence type="predicted"/>
<dbReference type="Proteomes" id="UP001341281">
    <property type="component" value="Chromosome 03"/>
</dbReference>
<feature type="compositionally biased region" description="Pro residues" evidence="1">
    <location>
        <begin position="1"/>
        <end position="19"/>
    </location>
</feature>
<evidence type="ECO:0000256" key="1">
    <source>
        <dbReference type="SAM" id="MobiDB-lite"/>
    </source>
</evidence>
<evidence type="ECO:0000313" key="2">
    <source>
        <dbReference type="EMBL" id="WVZ63888.1"/>
    </source>
</evidence>
<protein>
    <submittedName>
        <fullName evidence="2">Uncharacterized protein</fullName>
    </submittedName>
</protein>
<feature type="compositionally biased region" description="Basic residues" evidence="1">
    <location>
        <begin position="42"/>
        <end position="54"/>
    </location>
</feature>
<feature type="compositionally biased region" description="Basic and acidic residues" evidence="1">
    <location>
        <begin position="87"/>
        <end position="96"/>
    </location>
</feature>
<feature type="compositionally biased region" description="Low complexity" evidence="1">
    <location>
        <begin position="20"/>
        <end position="29"/>
    </location>
</feature>
<name>A0AAQ3SZF5_PASNO</name>
<evidence type="ECO:0000313" key="3">
    <source>
        <dbReference type="Proteomes" id="UP001341281"/>
    </source>
</evidence>